<dbReference type="Proteomes" id="UP001589654">
    <property type="component" value="Unassembled WGS sequence"/>
</dbReference>
<dbReference type="InterPro" id="IPR043906">
    <property type="entry name" value="Gfo/Idh/MocA_OxRdtase_bact_C"/>
</dbReference>
<gene>
    <name evidence="3" type="ORF">ACFFUR_11240</name>
</gene>
<dbReference type="RefSeq" id="WP_290248258.1">
    <property type="nucleotide sequence ID" value="NZ_JAUFQT010000001.1"/>
</dbReference>
<dbReference type="PANTHER" id="PTHR43818:SF10">
    <property type="entry name" value="NADH-DEPENDENT DEHYDROGENASE-RELATED"/>
    <property type="match status" value="1"/>
</dbReference>
<keyword evidence="4" id="KW-1185">Reference proteome</keyword>
<dbReference type="Gene3D" id="3.30.360.10">
    <property type="entry name" value="Dihydrodipicolinate Reductase, domain 2"/>
    <property type="match status" value="1"/>
</dbReference>
<dbReference type="InterPro" id="IPR000683">
    <property type="entry name" value="Gfo/Idh/MocA-like_OxRdtase_N"/>
</dbReference>
<evidence type="ECO:0000259" key="1">
    <source>
        <dbReference type="Pfam" id="PF01408"/>
    </source>
</evidence>
<organism evidence="3 4">
    <name type="scientific">Echinicola jeungdonensis</name>
    <dbReference type="NCBI Taxonomy" id="709343"/>
    <lineage>
        <taxon>Bacteria</taxon>
        <taxon>Pseudomonadati</taxon>
        <taxon>Bacteroidota</taxon>
        <taxon>Cytophagia</taxon>
        <taxon>Cytophagales</taxon>
        <taxon>Cyclobacteriaceae</taxon>
        <taxon>Echinicola</taxon>
    </lineage>
</organism>
<feature type="domain" description="Gfo/Idh/MocA-like oxidoreductase bacterial type C-terminal" evidence="2">
    <location>
        <begin position="212"/>
        <end position="263"/>
    </location>
</feature>
<reference evidence="3 4" key="1">
    <citation type="submission" date="2024-09" db="EMBL/GenBank/DDBJ databases">
        <authorList>
            <person name="Sun Q."/>
            <person name="Mori K."/>
        </authorList>
    </citation>
    <scope>NUCLEOTIDE SEQUENCE [LARGE SCALE GENOMIC DNA]</scope>
    <source>
        <strain evidence="3 4">CECT 7682</strain>
    </source>
</reference>
<name>A0ABV5J865_9BACT</name>
<evidence type="ECO:0000313" key="3">
    <source>
        <dbReference type="EMBL" id="MFB9212380.1"/>
    </source>
</evidence>
<dbReference type="Gene3D" id="3.40.50.720">
    <property type="entry name" value="NAD(P)-binding Rossmann-like Domain"/>
    <property type="match status" value="1"/>
</dbReference>
<evidence type="ECO:0000259" key="2">
    <source>
        <dbReference type="Pfam" id="PF19051"/>
    </source>
</evidence>
<dbReference type="Pfam" id="PF19051">
    <property type="entry name" value="GFO_IDH_MocA_C2"/>
    <property type="match status" value="1"/>
</dbReference>
<dbReference type="InterPro" id="IPR036291">
    <property type="entry name" value="NAD(P)-bd_dom_sf"/>
</dbReference>
<proteinExistence type="predicted"/>
<protein>
    <submittedName>
        <fullName evidence="3">Gfo/Idh/MocA family protein</fullName>
    </submittedName>
</protein>
<dbReference type="Pfam" id="PF01408">
    <property type="entry name" value="GFO_IDH_MocA"/>
    <property type="match status" value="1"/>
</dbReference>
<dbReference type="EMBL" id="JBHMEW010000060">
    <property type="protein sequence ID" value="MFB9212380.1"/>
    <property type="molecule type" value="Genomic_DNA"/>
</dbReference>
<evidence type="ECO:0000313" key="4">
    <source>
        <dbReference type="Proteomes" id="UP001589654"/>
    </source>
</evidence>
<comment type="caution">
    <text evidence="3">The sequence shown here is derived from an EMBL/GenBank/DDBJ whole genome shotgun (WGS) entry which is preliminary data.</text>
</comment>
<dbReference type="SUPFAM" id="SSF55347">
    <property type="entry name" value="Glyceraldehyde-3-phosphate dehydrogenase-like, C-terminal domain"/>
    <property type="match status" value="1"/>
</dbReference>
<dbReference type="InterPro" id="IPR050463">
    <property type="entry name" value="Gfo/Idh/MocA_oxidrdct_glycsds"/>
</dbReference>
<dbReference type="SUPFAM" id="SSF51735">
    <property type="entry name" value="NAD(P)-binding Rossmann-fold domains"/>
    <property type="match status" value="1"/>
</dbReference>
<dbReference type="PANTHER" id="PTHR43818">
    <property type="entry name" value="BCDNA.GH03377"/>
    <property type="match status" value="1"/>
</dbReference>
<sequence>MNNGQKGQPGNSRRDFLKKGAIASSILFVPRHVLGGVGFTAPSDQLNIAAIGAGGKGLSDIRNAAVNGRERVVALCDVDFSGSASQAIKDFPKAKLYHDYREMLEKEKDIDAVTISTPDHVHGPAAAFAMERGKHVYVQKPLTHNIREARILTEMARKNKIVSQMGNQGASNPLLSLVQNWIDSDKLGEISKVQVWTNRPVWPQGYAMPEPDPNKKPNDLYWNLWLGPASYRPYTPNLHPFNWRGWWEYGTGALGDVGCHLIDIPFRTLGLKYPKDAECSVGTVFTKMWTPDYHPESCPPSSFITLHFDATEKSKSPIEMTWSDGGIKPSHPEIIPPEHDIGGHQSSNGVLIHGEKGIISTNINDSSPLMPKLYLKDGTTEFGPQTEDGEEPEYGHQRKWVDACKAGFNSQEHLALTSSFDYAGPMTETVLMGNLAIRSYMLRRENANGQFEYYGRKKMLWDGDNMKITNLEAANQFVGRKYREGWEVSK</sequence>
<feature type="domain" description="Gfo/Idh/MocA-like oxidoreductase N-terminal" evidence="1">
    <location>
        <begin position="46"/>
        <end position="164"/>
    </location>
</feature>
<accession>A0ABV5J865</accession>